<dbReference type="PANTHER" id="PTHR12725">
    <property type="entry name" value="HALOACID DEHALOGENASE-LIKE HYDROLASE"/>
    <property type="match status" value="1"/>
</dbReference>
<comment type="caution">
    <text evidence="1">The sequence shown here is derived from an EMBL/GenBank/DDBJ whole genome shotgun (WGS) entry which is preliminary data.</text>
</comment>
<evidence type="ECO:0000313" key="2">
    <source>
        <dbReference type="Proteomes" id="UP001419268"/>
    </source>
</evidence>
<dbReference type="EMBL" id="JBBNAG010000004">
    <property type="protein sequence ID" value="KAK9139808.1"/>
    <property type="molecule type" value="Genomic_DNA"/>
</dbReference>
<dbReference type="AlphaFoldDB" id="A0AAP0PCK5"/>
<dbReference type="PANTHER" id="PTHR12725:SF81">
    <property type="entry name" value="OS03G0701200 PROTEIN"/>
    <property type="match status" value="1"/>
</dbReference>
<organism evidence="1 2">
    <name type="scientific">Stephania cephalantha</name>
    <dbReference type="NCBI Taxonomy" id="152367"/>
    <lineage>
        <taxon>Eukaryota</taxon>
        <taxon>Viridiplantae</taxon>
        <taxon>Streptophyta</taxon>
        <taxon>Embryophyta</taxon>
        <taxon>Tracheophyta</taxon>
        <taxon>Spermatophyta</taxon>
        <taxon>Magnoliopsida</taxon>
        <taxon>Ranunculales</taxon>
        <taxon>Menispermaceae</taxon>
        <taxon>Menispermoideae</taxon>
        <taxon>Cissampelideae</taxon>
        <taxon>Stephania</taxon>
    </lineage>
</organism>
<dbReference type="InterPro" id="IPR036412">
    <property type="entry name" value="HAD-like_sf"/>
</dbReference>
<dbReference type="Pfam" id="PF00702">
    <property type="entry name" value="Hydrolase"/>
    <property type="match status" value="1"/>
</dbReference>
<dbReference type="Proteomes" id="UP001419268">
    <property type="component" value="Unassembled WGS sequence"/>
</dbReference>
<proteinExistence type="predicted"/>
<dbReference type="Gene3D" id="3.40.50.1000">
    <property type="entry name" value="HAD superfamily/HAD-like"/>
    <property type="match status" value="1"/>
</dbReference>
<dbReference type="InterPro" id="IPR006439">
    <property type="entry name" value="HAD-SF_hydro_IA"/>
</dbReference>
<gene>
    <name evidence="1" type="ORF">Scep_009489</name>
</gene>
<evidence type="ECO:0000313" key="1">
    <source>
        <dbReference type="EMBL" id="KAK9139808.1"/>
    </source>
</evidence>
<reference evidence="1 2" key="1">
    <citation type="submission" date="2024-01" db="EMBL/GenBank/DDBJ databases">
        <title>Genome assemblies of Stephania.</title>
        <authorList>
            <person name="Yang L."/>
        </authorList>
    </citation>
    <scope>NUCLEOTIDE SEQUENCE [LARGE SCALE GENOMIC DNA]</scope>
    <source>
        <strain evidence="1">JXDWG</strain>
        <tissue evidence="1">Leaf</tissue>
    </source>
</reference>
<sequence length="266" mass="29955">MESDPIQFPGDERASPFQCLLFGKITSISSAPFINLLQIHQRYSNQSCFQRRSKRHTLSFEHRSRTRHGKEDGRLIGWFNTLDQFNSVNSDANRVILHLINSLISAEFLVLKCGFAEDKASDVRERLYLTYGTTLAGLKLFTDSRLRTAVKILQKLGVEDCFQEIICFETMNQHPPETSLSGKMLDVVTKPSIEAMNMAIDVAGVDPHCTLFLDDEEDNVSAGKAVGFRTVLVGKRVKSNEADFVVERLVELRQAVPEIWALGSDD</sequence>
<protein>
    <submittedName>
        <fullName evidence="1">Uncharacterized protein</fullName>
    </submittedName>
</protein>
<dbReference type="SUPFAM" id="SSF56784">
    <property type="entry name" value="HAD-like"/>
    <property type="match status" value="1"/>
</dbReference>
<name>A0AAP0PCK5_9MAGN</name>
<dbReference type="InterPro" id="IPR023214">
    <property type="entry name" value="HAD_sf"/>
</dbReference>
<keyword evidence="2" id="KW-1185">Reference proteome</keyword>
<dbReference type="NCBIfam" id="TIGR01509">
    <property type="entry name" value="HAD-SF-IA-v3"/>
    <property type="match status" value="1"/>
</dbReference>
<accession>A0AAP0PCK5</accession>